<dbReference type="InterPro" id="IPR029044">
    <property type="entry name" value="Nucleotide-diphossugar_trans"/>
</dbReference>
<reference evidence="11" key="1">
    <citation type="submission" date="2016-04" db="EMBL/GenBank/DDBJ databases">
        <title>Comparative genomics of biotechnologically important yeasts.</title>
        <authorList>
            <consortium name="DOE Joint Genome Institute"/>
            <person name="Riley R."/>
            <person name="Haridas S."/>
            <person name="Wolfe K.H."/>
            <person name="Lopes M.R."/>
            <person name="Hittinger C.T."/>
            <person name="Goker M."/>
            <person name="Salamov A."/>
            <person name="Wisecaver J."/>
            <person name="Long T.M."/>
            <person name="Aerts A.L."/>
            <person name="Barry K."/>
            <person name="Choi C."/>
            <person name="Clum A."/>
            <person name="Coughlan A.Y."/>
            <person name="Deshpande S."/>
            <person name="Douglass A.P."/>
            <person name="Hanson S.J."/>
            <person name="Klenk H.-P."/>
            <person name="Labutti K."/>
            <person name="Lapidus A."/>
            <person name="Lindquist E."/>
            <person name="Lipzen A."/>
            <person name="Meier-Kolthoff J.P."/>
            <person name="Ohm R.A."/>
            <person name="Otillar R.P."/>
            <person name="Pangilinan J."/>
            <person name="Peng Y."/>
            <person name="Rokas A."/>
            <person name="Rosa C.A."/>
            <person name="Scheuner C."/>
            <person name="Sibirny A.A."/>
            <person name="Slot J.C."/>
            <person name="Stielow J.B."/>
            <person name="Sun H."/>
            <person name="Kurtzman C.P."/>
            <person name="Blackwell M."/>
            <person name="Grigoriev I.V."/>
            <person name="Jeffries T.W."/>
        </authorList>
    </citation>
    <scope>NUCLEOTIDE SEQUENCE [LARGE SCALE GENOMIC DNA]</scope>
    <source>
        <strain evidence="11">NRRL YB-2248</strain>
    </source>
</reference>
<evidence type="ECO:0000256" key="6">
    <source>
        <dbReference type="ARBA" id="ARBA00022968"/>
    </source>
</evidence>
<evidence type="ECO:0000256" key="2">
    <source>
        <dbReference type="ARBA" id="ARBA00004922"/>
    </source>
</evidence>
<keyword evidence="11" id="KW-1185">Reference proteome</keyword>
<evidence type="ECO:0000256" key="4">
    <source>
        <dbReference type="ARBA" id="ARBA00022679"/>
    </source>
</evidence>
<evidence type="ECO:0000256" key="5">
    <source>
        <dbReference type="ARBA" id="ARBA00022692"/>
    </source>
</evidence>
<dbReference type="PANTHER" id="PTHR31646:SF1">
    <property type="entry name" value="ALPHA-1,2-MANNOSYLTRANSFERASE MNN2"/>
    <property type="match status" value="1"/>
</dbReference>
<protein>
    <submittedName>
        <fullName evidence="10">Glycosyltransferase family 71 protein</fullName>
    </submittedName>
</protein>
<dbReference type="EMBL" id="KV453848">
    <property type="protein sequence ID" value="ODV87251.1"/>
    <property type="molecule type" value="Genomic_DNA"/>
</dbReference>
<comment type="subcellular location">
    <subcellularLocation>
        <location evidence="1">Golgi apparatus membrane</location>
        <topology evidence="1">Single-pass type II membrane protein</topology>
    </subcellularLocation>
</comment>
<proteinExistence type="inferred from homology"/>
<dbReference type="GO" id="GO:0000026">
    <property type="term" value="F:alpha-1,2-mannosyltransferase activity"/>
    <property type="evidence" value="ECO:0007669"/>
    <property type="project" value="TreeGrafter"/>
</dbReference>
<keyword evidence="6" id="KW-0735">Signal-anchor</keyword>
<dbReference type="AlphaFoldDB" id="A0A1E4T6B1"/>
<evidence type="ECO:0000313" key="10">
    <source>
        <dbReference type="EMBL" id="ODV87251.1"/>
    </source>
</evidence>
<evidence type="ECO:0000256" key="1">
    <source>
        <dbReference type="ARBA" id="ARBA00004323"/>
    </source>
</evidence>
<evidence type="ECO:0000313" key="11">
    <source>
        <dbReference type="Proteomes" id="UP000094801"/>
    </source>
</evidence>
<evidence type="ECO:0000256" key="8">
    <source>
        <dbReference type="ARBA" id="ARBA00023034"/>
    </source>
</evidence>
<dbReference type="InterPro" id="IPR022751">
    <property type="entry name" value="Alpha_mannosyltransferase"/>
</dbReference>
<gene>
    <name evidence="10" type="ORF">CANARDRAFT_179323</name>
</gene>
<organism evidence="10 11">
    <name type="scientific">[Candida] arabinofermentans NRRL YB-2248</name>
    <dbReference type="NCBI Taxonomy" id="983967"/>
    <lineage>
        <taxon>Eukaryota</taxon>
        <taxon>Fungi</taxon>
        <taxon>Dikarya</taxon>
        <taxon>Ascomycota</taxon>
        <taxon>Saccharomycotina</taxon>
        <taxon>Pichiomycetes</taxon>
        <taxon>Pichiales</taxon>
        <taxon>Pichiaceae</taxon>
        <taxon>Ogataea</taxon>
        <taxon>Ogataea/Candida clade</taxon>
    </lineage>
</organism>
<accession>A0A1E4T6B1</accession>
<dbReference type="GO" id="GO:0046354">
    <property type="term" value="P:mannan biosynthetic process"/>
    <property type="evidence" value="ECO:0007669"/>
    <property type="project" value="TreeGrafter"/>
</dbReference>
<evidence type="ECO:0000256" key="7">
    <source>
        <dbReference type="ARBA" id="ARBA00022989"/>
    </source>
</evidence>
<keyword evidence="7" id="KW-1133">Transmembrane helix</keyword>
<feature type="non-terminal residue" evidence="10">
    <location>
        <position position="587"/>
    </location>
</feature>
<keyword evidence="9" id="KW-0472">Membrane</keyword>
<dbReference type="Proteomes" id="UP000094801">
    <property type="component" value="Unassembled WGS sequence"/>
</dbReference>
<dbReference type="PANTHER" id="PTHR31646">
    <property type="entry name" value="ALPHA-1,2-MANNOSYLTRANSFERASE MNN2"/>
    <property type="match status" value="1"/>
</dbReference>
<dbReference type="Pfam" id="PF11051">
    <property type="entry name" value="Mannosyl_trans3"/>
    <property type="match status" value="1"/>
</dbReference>
<comment type="pathway">
    <text evidence="2">Protein modification; protein glycosylation.</text>
</comment>
<name>A0A1E4T6B1_9ASCO</name>
<comment type="similarity">
    <text evidence="3">Belongs to the MNN1/MNT family.</text>
</comment>
<keyword evidence="4 10" id="KW-0808">Transferase</keyword>
<dbReference type="SUPFAM" id="SSF53448">
    <property type="entry name" value="Nucleotide-diphospho-sugar transferases"/>
    <property type="match status" value="1"/>
</dbReference>
<evidence type="ECO:0000256" key="3">
    <source>
        <dbReference type="ARBA" id="ARBA00009105"/>
    </source>
</evidence>
<sequence length="587" mass="67595">MVSISTYFRYYKSRFQSLSPRKKFRVVALTLITTAFLIFISSSSTAEIQNNIIYSNYTSWFKETFKHSSGGDSNKKDAITDAAQQLEDLKNSKINFYKSIFKTLENNKPEIKLDNYEYDQNAINLEDILSSKNLAQIGKFSVEFIDSIKKSHSQYLKQMPEFDENLLQYKGNGVIILGGGDQSWLALLSTRMFRRMGGLLPVEVMLPRRNDYDIDRDICDVYLPQLNAKCVVITEKLGIETQKEEELFFKDFNINDNAMHRSLALLTSNFENVLLLESDNLLIKPLDESIFTSDPFKSNGLIVWPDFWKRITSPFFYSAAGVHVENSRIRDSIIELPESKYHTSSKADSLFALHDRKGAIPDVANDSGELMISKKTHWKTLLLAMYYNLYGVGYYYPLLGQTHNIAEKETFAAAATVLKNKYYQVKSSTEANGFFYNGDFRGVGMLQFDPIVDYYSLNSFMDKYSESNPDKITAADLGNYLGESSERRSALFFAVNFPRLLPIELLNDRFIVKENGDRIKMFGDTPYFNNNLEITLWRIMNDYICHYELHCSYLDKHFPMVKKNNKNDARAGFCNDGMKQHLLWLAG</sequence>
<evidence type="ECO:0000256" key="9">
    <source>
        <dbReference type="ARBA" id="ARBA00023136"/>
    </source>
</evidence>
<dbReference type="GO" id="GO:0000139">
    <property type="term" value="C:Golgi membrane"/>
    <property type="evidence" value="ECO:0007669"/>
    <property type="project" value="UniProtKB-SubCell"/>
</dbReference>
<keyword evidence="5" id="KW-0812">Transmembrane</keyword>
<keyword evidence="8" id="KW-0333">Golgi apparatus</keyword>
<dbReference type="OrthoDB" id="4484309at2759"/>